<evidence type="ECO:0000259" key="2">
    <source>
        <dbReference type="SMART" id="SM00909"/>
    </source>
</evidence>
<comment type="caution">
    <text evidence="3">The sequence shown here is derived from an EMBL/GenBank/DDBJ whole genome shotgun (WGS) entry which is preliminary data.</text>
</comment>
<dbReference type="AlphaFoldDB" id="A0A926F1H5"/>
<sequence>MKKIISILLIGVMIFSMVGCGKQQNLSKGEDDLGNKNNGKDIVELENENNDNSADDNKDVENEDITDPKSKEVDLYFTNMKYIETGNESLEQLISEKRTVEYGEVSLEEAIVRELIKGTKNPDLVSSIPTTAKLLGTEIKDNTVYVNFSSEGMNGGSLEETLTINQILKSLLELDNVEKVQFLIDGNKADTLMGHVTISEPFESTFK</sequence>
<name>A0A926F1H5_9FIRM</name>
<protein>
    <submittedName>
        <fullName evidence="3">GerMN domain-containing protein</fullName>
    </submittedName>
</protein>
<gene>
    <name evidence="3" type="ORF">H8689_09445</name>
</gene>
<keyword evidence="4" id="KW-1185">Reference proteome</keyword>
<organism evidence="3 4">
    <name type="scientific">Wansuia hejianensis</name>
    <dbReference type="NCBI Taxonomy" id="2763667"/>
    <lineage>
        <taxon>Bacteria</taxon>
        <taxon>Bacillati</taxon>
        <taxon>Bacillota</taxon>
        <taxon>Clostridia</taxon>
        <taxon>Lachnospirales</taxon>
        <taxon>Lachnospiraceae</taxon>
        <taxon>Wansuia</taxon>
    </lineage>
</organism>
<dbReference type="EMBL" id="JACRTK010000004">
    <property type="protein sequence ID" value="MBC8591332.1"/>
    <property type="molecule type" value="Genomic_DNA"/>
</dbReference>
<dbReference type="InterPro" id="IPR019606">
    <property type="entry name" value="GerMN"/>
</dbReference>
<dbReference type="RefSeq" id="WP_249324199.1">
    <property type="nucleotide sequence ID" value="NZ_JACRTK010000004.1"/>
</dbReference>
<accession>A0A926F1H5</accession>
<feature type="domain" description="GerMN" evidence="2">
    <location>
        <begin position="108"/>
        <end position="193"/>
    </location>
</feature>
<dbReference type="Pfam" id="PF10646">
    <property type="entry name" value="Germane"/>
    <property type="match status" value="1"/>
</dbReference>
<reference evidence="3 4" key="1">
    <citation type="submission" date="2020-08" db="EMBL/GenBank/DDBJ databases">
        <title>Genome public.</title>
        <authorList>
            <person name="Liu C."/>
            <person name="Sun Q."/>
        </authorList>
    </citation>
    <scope>NUCLEOTIDE SEQUENCE [LARGE SCALE GENOMIC DNA]</scope>
    <source>
        <strain evidence="3 4">NSJ-26</strain>
    </source>
</reference>
<dbReference type="PROSITE" id="PS51257">
    <property type="entry name" value="PROKAR_LIPOPROTEIN"/>
    <property type="match status" value="1"/>
</dbReference>
<feature type="compositionally biased region" description="Basic and acidic residues" evidence="1">
    <location>
        <begin position="55"/>
        <end position="66"/>
    </location>
</feature>
<dbReference type="SMART" id="SM00909">
    <property type="entry name" value="Germane"/>
    <property type="match status" value="1"/>
</dbReference>
<evidence type="ECO:0000313" key="3">
    <source>
        <dbReference type="EMBL" id="MBC8591332.1"/>
    </source>
</evidence>
<evidence type="ECO:0000313" key="4">
    <source>
        <dbReference type="Proteomes" id="UP000601522"/>
    </source>
</evidence>
<evidence type="ECO:0000256" key="1">
    <source>
        <dbReference type="SAM" id="MobiDB-lite"/>
    </source>
</evidence>
<dbReference type="Proteomes" id="UP000601522">
    <property type="component" value="Unassembled WGS sequence"/>
</dbReference>
<proteinExistence type="predicted"/>
<feature type="region of interest" description="Disordered" evidence="1">
    <location>
        <begin position="46"/>
        <end position="66"/>
    </location>
</feature>